<feature type="binding site" evidence="17">
    <location>
        <position position="444"/>
    </location>
    <ligand>
        <name>Zn(2+)</name>
        <dbReference type="ChEBI" id="CHEBI:29105"/>
        <note>catalytic</note>
    </ligand>
</feature>
<evidence type="ECO:0000256" key="16">
    <source>
        <dbReference type="PIRSR" id="PIRSR007828-1"/>
    </source>
</evidence>
<evidence type="ECO:0000313" key="19">
    <source>
        <dbReference type="Proteomes" id="UP001056384"/>
    </source>
</evidence>
<protein>
    <recommendedName>
        <fullName evidence="5 15">Dipeptidyl peptidase 3</fullName>
        <ecNumber evidence="4 15">3.4.14.4</ecNumber>
    </recommendedName>
    <alternativeName>
        <fullName evidence="13 15">Dipeptidyl aminopeptidase III</fullName>
    </alternativeName>
    <alternativeName>
        <fullName evidence="14 15">Dipeptidyl peptidase III</fullName>
    </alternativeName>
</protein>
<organism evidence="18 19">
    <name type="scientific">Septoria linicola</name>
    <dbReference type="NCBI Taxonomy" id="215465"/>
    <lineage>
        <taxon>Eukaryota</taxon>
        <taxon>Fungi</taxon>
        <taxon>Dikarya</taxon>
        <taxon>Ascomycota</taxon>
        <taxon>Pezizomycotina</taxon>
        <taxon>Dothideomycetes</taxon>
        <taxon>Dothideomycetidae</taxon>
        <taxon>Mycosphaerellales</taxon>
        <taxon>Mycosphaerellaceae</taxon>
        <taxon>Septoria</taxon>
    </lineage>
</organism>
<keyword evidence="9 15" id="KW-0479">Metal-binding</keyword>
<dbReference type="InterPro" id="IPR005317">
    <property type="entry name" value="Dipeptidyl-peptase3"/>
</dbReference>
<dbReference type="PIRSF" id="PIRSF007828">
    <property type="entry name" value="Dipeptidyl-peptidase_III"/>
    <property type="match status" value="1"/>
</dbReference>
<comment type="catalytic activity">
    <reaction evidence="1 15">
        <text>Release of an N-terminal dipeptide from a peptide comprising four or more residues, with broad specificity. Also acts on dipeptidyl 2-naphthylamides.</text>
        <dbReference type="EC" id="3.4.14.4"/>
    </reaction>
</comment>
<keyword evidence="6 15" id="KW-0031">Aminopeptidase</keyword>
<dbReference type="Pfam" id="PF03571">
    <property type="entry name" value="Peptidase_M49"/>
    <property type="match status" value="1"/>
</dbReference>
<evidence type="ECO:0000256" key="14">
    <source>
        <dbReference type="ARBA" id="ARBA00032119"/>
    </source>
</evidence>
<dbReference type="FunFam" id="3.30.540.30:FF:000002">
    <property type="entry name" value="Dipeptidyl peptidase 3"/>
    <property type="match status" value="1"/>
</dbReference>
<evidence type="ECO:0000256" key="3">
    <source>
        <dbReference type="ARBA" id="ARBA00010200"/>
    </source>
</evidence>
<dbReference type="GO" id="GO:0004177">
    <property type="term" value="F:aminopeptidase activity"/>
    <property type="evidence" value="ECO:0007669"/>
    <property type="project" value="UniProtKB-KW"/>
</dbReference>
<evidence type="ECO:0000256" key="1">
    <source>
        <dbReference type="ARBA" id="ARBA00001336"/>
    </source>
</evidence>
<evidence type="ECO:0000313" key="18">
    <source>
        <dbReference type="EMBL" id="USW47055.1"/>
    </source>
</evidence>
<evidence type="ECO:0000256" key="7">
    <source>
        <dbReference type="ARBA" id="ARBA00022490"/>
    </source>
</evidence>
<gene>
    <name evidence="18" type="ORF">Slin15195_G003740</name>
</gene>
<sequence>MDDQTLRQYLADDPPTVVPLEIKKHFDSLGQQEQKYAHFISRAAFSGTRVNLRQVSNESEPTYDLILDLHKRWNGDWKAAQAKAGISDDELKHFLSFAAMFLGNTGNYKSFGDSKFIPRIPKEKFGALAATSDTAAKLFAQVKDVLYDTASVGQLHLGYPAQGHVSTYYPDSPDITTEEIATISDFFKEKQLMPENTRLRKTALGEFELLVASAVTDPQQRDLKDTEWTLNEKQVRLVFGDHASEMGKISQNLAEAQKHALNQNENKMHGEYVKSFHEGSMLAHLESQRHWIKDKGPIVECNIGFIETYRDPHGIRGEWEGFVAMVNKERTAAFAQLVSSAPEQIPKLPWPADFEKDTFLSPDFTSLEVLTFAGSGIPAGINIPNYDSVRQTEGFKNVSLGNVLAAAAPKEPTPFIRAEDQDAWDKYKDEAFEVQVGLHELLGHGCGKLLQETEPGVFNFDQKNPPSIPWTNEAATTYYKPGETWGTVFGGSGPSYEECRAESVAMSLCPDYGILSIFGFGDGKEDISGVAGDVLFVCYLQMARAGVAALQFWEPSNGGKWGQAHSQARFAILQVFLEAGKDFCELRYTKDDLSDIEIFLDRNKIHSHGKPAVDRFLQKLNVYKAVADVKNGLDFYKRYTTVNEWFATKLRPEVLRQAKPRKVFVQANTYLEGDQVVLKQYEATPEGMIQSFVDRDYI</sequence>
<evidence type="ECO:0000256" key="9">
    <source>
        <dbReference type="ARBA" id="ARBA00022723"/>
    </source>
</evidence>
<dbReference type="InterPro" id="IPR039461">
    <property type="entry name" value="Peptidase_M49"/>
</dbReference>
<dbReference type="GO" id="GO:0005737">
    <property type="term" value="C:cytoplasm"/>
    <property type="evidence" value="ECO:0007669"/>
    <property type="project" value="UniProtKB-SubCell"/>
</dbReference>
<dbReference type="FunFam" id="3.30.540.30:FF:000001">
    <property type="entry name" value="Dipeptidyl peptidase 3"/>
    <property type="match status" value="1"/>
</dbReference>
<evidence type="ECO:0000256" key="4">
    <source>
        <dbReference type="ARBA" id="ARBA00012063"/>
    </source>
</evidence>
<reference evidence="18" key="1">
    <citation type="submission" date="2022-06" db="EMBL/GenBank/DDBJ databases">
        <title>Complete genome sequences of two strains of the flax pathogen Septoria linicola.</title>
        <authorList>
            <person name="Lapalu N."/>
            <person name="Simon A."/>
            <person name="Demenou B."/>
            <person name="Paumier D."/>
            <person name="Guillot M.-P."/>
            <person name="Gout L."/>
            <person name="Valade R."/>
        </authorList>
    </citation>
    <scope>NUCLEOTIDE SEQUENCE</scope>
    <source>
        <strain evidence="18">SE15195</strain>
    </source>
</reference>
<dbReference type="GO" id="GO:0008235">
    <property type="term" value="F:metalloexopeptidase activity"/>
    <property type="evidence" value="ECO:0007669"/>
    <property type="project" value="InterPro"/>
</dbReference>
<evidence type="ECO:0000256" key="6">
    <source>
        <dbReference type="ARBA" id="ARBA00022438"/>
    </source>
</evidence>
<evidence type="ECO:0000256" key="5">
    <source>
        <dbReference type="ARBA" id="ARBA00014713"/>
    </source>
</evidence>
<evidence type="ECO:0000256" key="11">
    <source>
        <dbReference type="ARBA" id="ARBA00022833"/>
    </source>
</evidence>
<comment type="cofactor">
    <cofactor evidence="15 17">
        <name>Zn(2+)</name>
        <dbReference type="ChEBI" id="CHEBI:29105"/>
    </cofactor>
    <text evidence="15 17">Binds 1 zinc ion per subunit.</text>
</comment>
<evidence type="ECO:0000256" key="13">
    <source>
        <dbReference type="ARBA" id="ARBA00031288"/>
    </source>
</evidence>
<dbReference type="PANTHER" id="PTHR23422:SF11">
    <property type="entry name" value="DIPEPTIDYL PEPTIDASE 3"/>
    <property type="match status" value="1"/>
</dbReference>
<keyword evidence="8 15" id="KW-0645">Protease</keyword>
<feature type="binding site" evidence="17">
    <location>
        <position position="439"/>
    </location>
    <ligand>
        <name>Zn(2+)</name>
        <dbReference type="ChEBI" id="CHEBI:29105"/>
        <note>catalytic</note>
    </ligand>
</feature>
<evidence type="ECO:0000256" key="8">
    <source>
        <dbReference type="ARBA" id="ARBA00022670"/>
    </source>
</evidence>
<keyword evidence="12 15" id="KW-0482">Metalloprotease</keyword>
<dbReference type="EC" id="3.4.14.4" evidence="4 15"/>
<comment type="similarity">
    <text evidence="3 15">Belongs to the peptidase M49 family.</text>
</comment>
<feature type="active site" evidence="16">
    <location>
        <position position="440"/>
    </location>
</feature>
<evidence type="ECO:0000256" key="12">
    <source>
        <dbReference type="ARBA" id="ARBA00023049"/>
    </source>
</evidence>
<proteinExistence type="inferred from homology"/>
<keyword evidence="11 15" id="KW-0862">Zinc</keyword>
<keyword evidence="19" id="KW-1185">Reference proteome</keyword>
<keyword evidence="7 15" id="KW-0963">Cytoplasm</keyword>
<feature type="binding site" evidence="17">
    <location>
        <position position="498"/>
    </location>
    <ligand>
        <name>Zn(2+)</name>
        <dbReference type="ChEBI" id="CHEBI:29105"/>
        <note>catalytic</note>
    </ligand>
</feature>
<dbReference type="EMBL" id="CP099418">
    <property type="protein sequence ID" value="USW47055.1"/>
    <property type="molecule type" value="Genomic_DNA"/>
</dbReference>
<accession>A0A9Q9EDQ6</accession>
<evidence type="ECO:0000256" key="15">
    <source>
        <dbReference type="PIRNR" id="PIRNR007828"/>
    </source>
</evidence>
<keyword evidence="10 15" id="KW-0378">Hydrolase</keyword>
<comment type="subcellular location">
    <subcellularLocation>
        <location evidence="2">Cytoplasm</location>
    </subcellularLocation>
</comment>
<dbReference type="GO" id="GO:0008239">
    <property type="term" value="F:dipeptidyl-peptidase activity"/>
    <property type="evidence" value="ECO:0007669"/>
    <property type="project" value="UniProtKB-UniRule"/>
</dbReference>
<name>A0A9Q9EDQ6_9PEZI</name>
<dbReference type="Proteomes" id="UP001056384">
    <property type="component" value="Chromosome 1"/>
</dbReference>
<dbReference type="OrthoDB" id="4694525at2759"/>
<evidence type="ECO:0000256" key="17">
    <source>
        <dbReference type="PIRSR" id="PIRSR007828-2"/>
    </source>
</evidence>
<evidence type="ECO:0000256" key="2">
    <source>
        <dbReference type="ARBA" id="ARBA00004496"/>
    </source>
</evidence>
<dbReference type="Gene3D" id="3.30.540.30">
    <property type="match status" value="3"/>
</dbReference>
<dbReference type="PANTHER" id="PTHR23422">
    <property type="entry name" value="DIPEPTIDYL PEPTIDASE III-RELATED"/>
    <property type="match status" value="1"/>
</dbReference>
<dbReference type="GO" id="GO:0006508">
    <property type="term" value="P:proteolysis"/>
    <property type="evidence" value="ECO:0007669"/>
    <property type="project" value="UniProtKB-KW"/>
</dbReference>
<dbReference type="AlphaFoldDB" id="A0A9Q9EDQ6"/>
<dbReference type="GO" id="GO:0046872">
    <property type="term" value="F:metal ion binding"/>
    <property type="evidence" value="ECO:0007669"/>
    <property type="project" value="UniProtKB-KW"/>
</dbReference>
<evidence type="ECO:0000256" key="10">
    <source>
        <dbReference type="ARBA" id="ARBA00022801"/>
    </source>
</evidence>